<sequence>MTAESTVLRSWTGWIRTVDREPYRDYLEGTGLREYRETPGNLGAVLLYRDDEDERTEVRTLSLWRSRNDIVAFAGADIAAAVFYPEDGRYLIDRDTTVEHFDVPWVELAER</sequence>
<name>A0ABU9W326_9MICO</name>
<comment type="caution">
    <text evidence="1">The sequence shown here is derived from an EMBL/GenBank/DDBJ whole genome shotgun (WGS) entry which is preliminary data.</text>
</comment>
<protein>
    <recommendedName>
        <fullName evidence="3">ABM domain-containing protein</fullName>
    </recommendedName>
</protein>
<gene>
    <name evidence="1" type="ORF">WJX64_06840</name>
</gene>
<dbReference type="RefSeq" id="WP_342112712.1">
    <property type="nucleotide sequence ID" value="NZ_JBCAUN010000001.1"/>
</dbReference>
<proteinExistence type="predicted"/>
<organism evidence="1 2">
    <name type="scientific">Leifsonia stereocauli</name>
    <dbReference type="NCBI Taxonomy" id="3134136"/>
    <lineage>
        <taxon>Bacteria</taxon>
        <taxon>Bacillati</taxon>
        <taxon>Actinomycetota</taxon>
        <taxon>Actinomycetes</taxon>
        <taxon>Micrococcales</taxon>
        <taxon>Microbacteriaceae</taxon>
        <taxon>Leifsonia</taxon>
    </lineage>
</organism>
<accession>A0ABU9W326</accession>
<dbReference type="InterPro" id="IPR011008">
    <property type="entry name" value="Dimeric_a/b-barrel"/>
</dbReference>
<evidence type="ECO:0000313" key="2">
    <source>
        <dbReference type="Proteomes" id="UP001425155"/>
    </source>
</evidence>
<keyword evidence="2" id="KW-1185">Reference proteome</keyword>
<evidence type="ECO:0008006" key="3">
    <source>
        <dbReference type="Google" id="ProtNLM"/>
    </source>
</evidence>
<reference evidence="1 2" key="1">
    <citation type="submission" date="2024-03" db="EMBL/GenBank/DDBJ databases">
        <title>YIM 134122 draft genome.</title>
        <authorList>
            <person name="Zuo S."/>
            <person name="Xiong L."/>
        </authorList>
    </citation>
    <scope>NUCLEOTIDE SEQUENCE [LARGE SCALE GENOMIC DNA]</scope>
    <source>
        <strain evidence="1 2">YIM 134122</strain>
    </source>
</reference>
<dbReference type="EMBL" id="JBCLVG010000001">
    <property type="protein sequence ID" value="MEN1946253.1"/>
    <property type="molecule type" value="Genomic_DNA"/>
</dbReference>
<evidence type="ECO:0000313" key="1">
    <source>
        <dbReference type="EMBL" id="MEN1946253.1"/>
    </source>
</evidence>
<dbReference type="Proteomes" id="UP001425155">
    <property type="component" value="Unassembled WGS sequence"/>
</dbReference>
<dbReference type="SUPFAM" id="SSF54909">
    <property type="entry name" value="Dimeric alpha+beta barrel"/>
    <property type="match status" value="1"/>
</dbReference>